<dbReference type="CDD" id="cd18186">
    <property type="entry name" value="BTB_POZ_ZBTB_KLHL-like"/>
    <property type="match status" value="1"/>
</dbReference>
<reference evidence="5" key="1">
    <citation type="submission" date="2025-08" db="UniProtKB">
        <authorList>
            <consortium name="RefSeq"/>
        </authorList>
    </citation>
    <scope>IDENTIFICATION</scope>
    <source>
        <tissue evidence="5">Whole sample</tissue>
    </source>
</reference>
<dbReference type="PANTHER" id="PTHR45632">
    <property type="entry name" value="LD33804P"/>
    <property type="match status" value="1"/>
</dbReference>
<dbReference type="InterPro" id="IPR006652">
    <property type="entry name" value="Kelch_1"/>
</dbReference>
<evidence type="ECO:0000256" key="1">
    <source>
        <dbReference type="ARBA" id="ARBA00022441"/>
    </source>
</evidence>
<evidence type="ECO:0000256" key="2">
    <source>
        <dbReference type="ARBA" id="ARBA00022737"/>
    </source>
</evidence>
<dbReference type="SUPFAM" id="SSF54695">
    <property type="entry name" value="POZ domain"/>
    <property type="match status" value="1"/>
</dbReference>
<dbReference type="RefSeq" id="XP_022322498.1">
    <property type="nucleotide sequence ID" value="XM_022466790.1"/>
</dbReference>
<dbReference type="Gene3D" id="3.30.710.10">
    <property type="entry name" value="Potassium Channel Kv1.1, Chain A"/>
    <property type="match status" value="1"/>
</dbReference>
<feature type="domain" description="BTB" evidence="3">
    <location>
        <begin position="92"/>
        <end position="159"/>
    </location>
</feature>
<dbReference type="AlphaFoldDB" id="A0A8B8D334"/>
<dbReference type="InterPro" id="IPR000210">
    <property type="entry name" value="BTB/POZ_dom"/>
</dbReference>
<name>A0A8B8D334_CRAVI</name>
<accession>A0A8B8D334</accession>
<dbReference type="SMART" id="SM00612">
    <property type="entry name" value="Kelch"/>
    <property type="match status" value="2"/>
</dbReference>
<organism evidence="4 5">
    <name type="scientific">Crassostrea virginica</name>
    <name type="common">Eastern oyster</name>
    <dbReference type="NCBI Taxonomy" id="6565"/>
    <lineage>
        <taxon>Eukaryota</taxon>
        <taxon>Metazoa</taxon>
        <taxon>Spiralia</taxon>
        <taxon>Lophotrochozoa</taxon>
        <taxon>Mollusca</taxon>
        <taxon>Bivalvia</taxon>
        <taxon>Autobranchia</taxon>
        <taxon>Pteriomorphia</taxon>
        <taxon>Ostreida</taxon>
        <taxon>Ostreoidea</taxon>
        <taxon>Ostreidae</taxon>
        <taxon>Crassostrea</taxon>
    </lineage>
</organism>
<dbReference type="FunFam" id="1.25.40.420:FF:000001">
    <property type="entry name" value="Kelch-like family member 12"/>
    <property type="match status" value="1"/>
</dbReference>
<dbReference type="OrthoDB" id="6102916at2759"/>
<dbReference type="Pfam" id="PF00651">
    <property type="entry name" value="BTB"/>
    <property type="match status" value="1"/>
</dbReference>
<dbReference type="GeneID" id="111123985"/>
<evidence type="ECO:0000313" key="5">
    <source>
        <dbReference type="RefSeq" id="XP_022322498.1"/>
    </source>
</evidence>
<dbReference type="PROSITE" id="PS50097">
    <property type="entry name" value="BTB"/>
    <property type="match status" value="1"/>
</dbReference>
<dbReference type="KEGG" id="cvn:111123985"/>
<evidence type="ECO:0000259" key="3">
    <source>
        <dbReference type="PROSITE" id="PS50097"/>
    </source>
</evidence>
<dbReference type="InterPro" id="IPR015915">
    <property type="entry name" value="Kelch-typ_b-propeller"/>
</dbReference>
<proteinExistence type="predicted"/>
<keyword evidence="1" id="KW-0880">Kelch repeat</keyword>
<dbReference type="InterPro" id="IPR011333">
    <property type="entry name" value="SKP1/BTB/POZ_sf"/>
</dbReference>
<dbReference type="Pfam" id="PF24681">
    <property type="entry name" value="Kelch_KLHDC2_KLHL20_DRC7"/>
    <property type="match status" value="1"/>
</dbReference>
<dbReference type="Gene3D" id="2.120.10.80">
    <property type="entry name" value="Kelch-type beta propeller"/>
    <property type="match status" value="1"/>
</dbReference>
<protein>
    <submittedName>
        <fullName evidence="5">Kelch-like protein 24</fullName>
    </submittedName>
</protein>
<sequence length="662" mass="76455">MSFNLQEDFLNTTGNERQYGQPLRRIEQNRHREVLLQQRSLSHISMEEQGGASGGFSPNSSWGKDLSDSARKRYLESMMKGIMEMGMEGQNSDIEIIVEGQSFPCHKILLAAGSPYFKSMFSSGMMEQHGSRLELPDIEKETFAAFKEYIYTGNKNITQDNVVQLLQAAAIFQVEELQLSCEQYLGNGMDNDNCLELFKISRAYGCNTLFEQCKPYVLEGFNGLWKTQEFKELAYDEVESIVKDDNLVPVSEEEICEAVLRWVKCDEANRKQHIGRLFKHIRMIQISPEYLIHELYPEKLLKENRDCCRYLDEARNFHMLPARQQEYCSSRFHLRNSDDLEEVILITTEFDMEKTAQMYQDGKCLWAFSFQQERWYTIAPIPLEDNPGLDFRIVSFRNNLYLGGGTNHSKNLLYYDSERNEWKPCEVQMKRGRCGHIMAAVRESIFMIAGKNPKSRPESSKHVLNCVEAYSIRSRKWESIGDIPTAVHSATSFVLGEKIFIFGGLQQDGTWTNKIQMFDTRKRESAIIDQIPSEVCPPYKLVRLGSEFILLSKDCKLFKVEISYNKEEDETKIKISFLNQTLSKALRPVLDIANYRGELVVLTSSEKKPDAYSKMTLVDWTKSPMTEKVVGLSSKNTTIPKPILSCQKGIIDKQFMYHTYYQ</sequence>
<dbReference type="SUPFAM" id="SSF117281">
    <property type="entry name" value="Kelch motif"/>
    <property type="match status" value="1"/>
</dbReference>
<evidence type="ECO:0000313" key="4">
    <source>
        <dbReference type="Proteomes" id="UP000694844"/>
    </source>
</evidence>
<gene>
    <name evidence="5" type="primary">LOC111123985</name>
</gene>
<dbReference type="InterPro" id="IPR011705">
    <property type="entry name" value="BACK"/>
</dbReference>
<dbReference type="Gene3D" id="1.25.40.420">
    <property type="match status" value="1"/>
</dbReference>
<keyword evidence="2" id="KW-0677">Repeat</keyword>
<dbReference type="SMART" id="SM00875">
    <property type="entry name" value="BACK"/>
    <property type="match status" value="1"/>
</dbReference>
<keyword evidence="4" id="KW-1185">Reference proteome</keyword>
<dbReference type="Proteomes" id="UP000694844">
    <property type="component" value="Chromosome 3"/>
</dbReference>
<dbReference type="PANTHER" id="PTHR45632:SF3">
    <property type="entry name" value="KELCH-LIKE PROTEIN 32"/>
    <property type="match status" value="1"/>
</dbReference>
<dbReference type="SMART" id="SM00225">
    <property type="entry name" value="BTB"/>
    <property type="match status" value="1"/>
</dbReference>
<dbReference type="Pfam" id="PF07707">
    <property type="entry name" value="BACK"/>
    <property type="match status" value="1"/>
</dbReference>